<keyword evidence="2" id="KW-1185">Reference proteome</keyword>
<proteinExistence type="predicted"/>
<comment type="caution">
    <text evidence="1">The sequence shown here is derived from an EMBL/GenBank/DDBJ whole genome shotgun (WGS) entry which is preliminary data.</text>
</comment>
<gene>
    <name evidence="1" type="ORF">ACFOW1_05855</name>
</gene>
<evidence type="ECO:0000313" key="2">
    <source>
        <dbReference type="Proteomes" id="UP001595906"/>
    </source>
</evidence>
<dbReference type="Proteomes" id="UP001595906">
    <property type="component" value="Unassembled WGS sequence"/>
</dbReference>
<accession>A0ABV8PVY5</accession>
<protein>
    <submittedName>
        <fullName evidence="1">Uncharacterized protein</fullName>
    </submittedName>
</protein>
<organism evidence="1 2">
    <name type="scientific">Parasediminibacterium paludis</name>
    <dbReference type="NCBI Taxonomy" id="908966"/>
    <lineage>
        <taxon>Bacteria</taxon>
        <taxon>Pseudomonadati</taxon>
        <taxon>Bacteroidota</taxon>
        <taxon>Chitinophagia</taxon>
        <taxon>Chitinophagales</taxon>
        <taxon>Chitinophagaceae</taxon>
        <taxon>Parasediminibacterium</taxon>
    </lineage>
</organism>
<dbReference type="EMBL" id="JBHSDC010000003">
    <property type="protein sequence ID" value="MFC4231405.1"/>
    <property type="molecule type" value="Genomic_DNA"/>
</dbReference>
<dbReference type="RefSeq" id="WP_379012849.1">
    <property type="nucleotide sequence ID" value="NZ_JBHSDC010000003.1"/>
</dbReference>
<name>A0ABV8PVY5_9BACT</name>
<sequence>MKSNPQILNFPSSINEFPYHFTLLDIDEIMVSNHAGIYLFVKKIKSDENNITNYKILSYGESENFHNTLLSMKEEEKIKGSSFFCHLECSNKEEIKKILIEVGNFI</sequence>
<evidence type="ECO:0000313" key="1">
    <source>
        <dbReference type="EMBL" id="MFC4231405.1"/>
    </source>
</evidence>
<reference evidence="2" key="1">
    <citation type="journal article" date="2019" name="Int. J. Syst. Evol. Microbiol.">
        <title>The Global Catalogue of Microorganisms (GCM) 10K type strain sequencing project: providing services to taxonomists for standard genome sequencing and annotation.</title>
        <authorList>
            <consortium name="The Broad Institute Genomics Platform"/>
            <consortium name="The Broad Institute Genome Sequencing Center for Infectious Disease"/>
            <person name="Wu L."/>
            <person name="Ma J."/>
        </authorList>
    </citation>
    <scope>NUCLEOTIDE SEQUENCE [LARGE SCALE GENOMIC DNA]</scope>
    <source>
        <strain evidence="2">CECT 8010</strain>
    </source>
</reference>